<reference evidence="7 8" key="1">
    <citation type="submission" date="2019-09" db="EMBL/GenBank/DDBJ databases">
        <authorList>
            <person name="Park J.-S."/>
            <person name="Choi H.-J."/>
        </authorList>
    </citation>
    <scope>NUCLEOTIDE SEQUENCE [LARGE SCALE GENOMIC DNA]</scope>
    <source>
        <strain evidence="7 8">176SS1-4</strain>
    </source>
</reference>
<dbReference type="GO" id="GO:0020037">
    <property type="term" value="F:heme binding"/>
    <property type="evidence" value="ECO:0007669"/>
    <property type="project" value="InterPro"/>
</dbReference>
<name>A0A5J5GKV2_9RHOB</name>
<accession>A0A5J5GKV2</accession>
<gene>
    <name evidence="7" type="ORF">F3S47_06410</name>
</gene>
<dbReference type="Gene3D" id="1.10.760.10">
    <property type="entry name" value="Cytochrome c-like domain"/>
    <property type="match status" value="2"/>
</dbReference>
<keyword evidence="2 4" id="KW-0479">Metal-binding</keyword>
<dbReference type="InterPro" id="IPR051459">
    <property type="entry name" value="Cytochrome_c-type_DH"/>
</dbReference>
<feature type="domain" description="Cytochrome c" evidence="6">
    <location>
        <begin position="187"/>
        <end position="293"/>
    </location>
</feature>
<evidence type="ECO:0000256" key="2">
    <source>
        <dbReference type="ARBA" id="ARBA00022723"/>
    </source>
</evidence>
<evidence type="ECO:0000256" key="4">
    <source>
        <dbReference type="PROSITE-ProRule" id="PRU00433"/>
    </source>
</evidence>
<dbReference type="InterPro" id="IPR036909">
    <property type="entry name" value="Cyt_c-like_dom_sf"/>
</dbReference>
<dbReference type="AlphaFoldDB" id="A0A5J5GKV2"/>
<protein>
    <submittedName>
        <fullName evidence="7">C-type cytochrome</fullName>
    </submittedName>
</protein>
<evidence type="ECO:0000259" key="6">
    <source>
        <dbReference type="PROSITE" id="PS51007"/>
    </source>
</evidence>
<keyword evidence="1 4" id="KW-0349">Heme</keyword>
<evidence type="ECO:0000313" key="8">
    <source>
        <dbReference type="Proteomes" id="UP000326554"/>
    </source>
</evidence>
<dbReference type="Pfam" id="PF00034">
    <property type="entry name" value="Cytochrom_C"/>
    <property type="match status" value="2"/>
</dbReference>
<sequence>MMKALRLSVALAAIAGAVAWWATETPAVPESYAVLDGDPEAGRVTFAVAGCASCHVAPEAEREEGEPPVLAGGQRFETEFGTFVSPNISSSPQGVGEWSDAELIHAVRAGVSPEGAHYYPAFPYASYAKASAQDIANLVAYMRTLPGSDAESAPHELDFPYSMRRAVGAWKRLYASPDYVLETADTAELMRGRELVEGLGHCGECHTPRTALGGLDTERWLGGAENPSGDGRIPNITPGGLDWSEADIAAYLQSGFTPEFDSAGGEMAEVVRNTAQLSDADRAAMAAYLKAVPAVSDEGA</sequence>
<keyword evidence="8" id="KW-1185">Reference proteome</keyword>
<dbReference type="GO" id="GO:0046872">
    <property type="term" value="F:metal ion binding"/>
    <property type="evidence" value="ECO:0007669"/>
    <property type="project" value="UniProtKB-KW"/>
</dbReference>
<keyword evidence="5" id="KW-0732">Signal</keyword>
<organism evidence="7 8">
    <name type="scientific">Histidinibacterium aquaticum</name>
    <dbReference type="NCBI Taxonomy" id="2613962"/>
    <lineage>
        <taxon>Bacteria</taxon>
        <taxon>Pseudomonadati</taxon>
        <taxon>Pseudomonadota</taxon>
        <taxon>Alphaproteobacteria</taxon>
        <taxon>Rhodobacterales</taxon>
        <taxon>Paracoccaceae</taxon>
        <taxon>Histidinibacterium</taxon>
    </lineage>
</organism>
<evidence type="ECO:0000313" key="7">
    <source>
        <dbReference type="EMBL" id="KAA9008891.1"/>
    </source>
</evidence>
<comment type="caution">
    <text evidence="7">The sequence shown here is derived from an EMBL/GenBank/DDBJ whole genome shotgun (WGS) entry which is preliminary data.</text>
</comment>
<feature type="domain" description="Cytochrome c" evidence="6">
    <location>
        <begin position="37"/>
        <end position="146"/>
    </location>
</feature>
<dbReference type="EMBL" id="VYQE01000002">
    <property type="protein sequence ID" value="KAA9008891.1"/>
    <property type="molecule type" value="Genomic_DNA"/>
</dbReference>
<dbReference type="SUPFAM" id="SSF46626">
    <property type="entry name" value="Cytochrome c"/>
    <property type="match status" value="2"/>
</dbReference>
<dbReference type="PANTHER" id="PTHR35008:SF8">
    <property type="entry name" value="ALCOHOL DEHYDROGENASE CYTOCHROME C SUBUNIT"/>
    <property type="match status" value="1"/>
</dbReference>
<proteinExistence type="predicted"/>
<dbReference type="PANTHER" id="PTHR35008">
    <property type="entry name" value="BLL4482 PROTEIN-RELATED"/>
    <property type="match status" value="1"/>
</dbReference>
<evidence type="ECO:0000256" key="1">
    <source>
        <dbReference type="ARBA" id="ARBA00022617"/>
    </source>
</evidence>
<dbReference type="Proteomes" id="UP000326554">
    <property type="component" value="Unassembled WGS sequence"/>
</dbReference>
<keyword evidence="3 4" id="KW-0408">Iron</keyword>
<dbReference type="InterPro" id="IPR009056">
    <property type="entry name" value="Cyt_c-like_dom"/>
</dbReference>
<evidence type="ECO:0000256" key="5">
    <source>
        <dbReference type="SAM" id="SignalP"/>
    </source>
</evidence>
<dbReference type="GO" id="GO:0009055">
    <property type="term" value="F:electron transfer activity"/>
    <property type="evidence" value="ECO:0007669"/>
    <property type="project" value="InterPro"/>
</dbReference>
<feature type="chain" id="PRO_5023818202" evidence="5">
    <location>
        <begin position="23"/>
        <end position="300"/>
    </location>
</feature>
<feature type="signal peptide" evidence="5">
    <location>
        <begin position="1"/>
        <end position="22"/>
    </location>
</feature>
<evidence type="ECO:0000256" key="3">
    <source>
        <dbReference type="ARBA" id="ARBA00023004"/>
    </source>
</evidence>
<dbReference type="PROSITE" id="PS51007">
    <property type="entry name" value="CYTC"/>
    <property type="match status" value="2"/>
</dbReference>